<evidence type="ECO:0000313" key="2">
    <source>
        <dbReference type="Proteomes" id="UP001603978"/>
    </source>
</evidence>
<reference evidence="1 2" key="1">
    <citation type="submission" date="2024-10" db="EMBL/GenBank/DDBJ databases">
        <authorList>
            <person name="Topkara A.R."/>
            <person name="Saygin H."/>
        </authorList>
    </citation>
    <scope>NUCLEOTIDE SEQUENCE [LARGE SCALE GENOMIC DNA]</scope>
    <source>
        <strain evidence="1 2">M3C6</strain>
    </source>
</reference>
<dbReference type="EMBL" id="JBICRM010000017">
    <property type="protein sequence ID" value="MFG1706715.1"/>
    <property type="molecule type" value="Genomic_DNA"/>
</dbReference>
<keyword evidence="2" id="KW-1185">Reference proteome</keyword>
<sequence>MGADGFAQVREDMTRAINEDVVGVHAARLTGQHVNDEPNP</sequence>
<organism evidence="1 2">
    <name type="scientific">Nonomuraea marmarensis</name>
    <dbReference type="NCBI Taxonomy" id="3351344"/>
    <lineage>
        <taxon>Bacteria</taxon>
        <taxon>Bacillati</taxon>
        <taxon>Actinomycetota</taxon>
        <taxon>Actinomycetes</taxon>
        <taxon>Streptosporangiales</taxon>
        <taxon>Streptosporangiaceae</taxon>
        <taxon>Nonomuraea</taxon>
    </lineage>
</organism>
<accession>A0ABW7AH77</accession>
<comment type="caution">
    <text evidence="1">The sequence shown here is derived from an EMBL/GenBank/DDBJ whole genome shotgun (WGS) entry which is preliminary data.</text>
</comment>
<protein>
    <submittedName>
        <fullName evidence="1">Uncharacterized protein</fullName>
    </submittedName>
</protein>
<dbReference type="RefSeq" id="WP_393169822.1">
    <property type="nucleotide sequence ID" value="NZ_JBICRM010000017.1"/>
</dbReference>
<gene>
    <name evidence="1" type="ORF">ACFLIM_26350</name>
</gene>
<dbReference type="Proteomes" id="UP001603978">
    <property type="component" value="Unassembled WGS sequence"/>
</dbReference>
<evidence type="ECO:0000313" key="1">
    <source>
        <dbReference type="EMBL" id="MFG1706715.1"/>
    </source>
</evidence>
<name>A0ABW7AH77_9ACTN</name>
<proteinExistence type="predicted"/>